<name>A0AAN9FND8_CLITE</name>
<organism evidence="1 2">
    <name type="scientific">Clitoria ternatea</name>
    <name type="common">Butterfly pea</name>
    <dbReference type="NCBI Taxonomy" id="43366"/>
    <lineage>
        <taxon>Eukaryota</taxon>
        <taxon>Viridiplantae</taxon>
        <taxon>Streptophyta</taxon>
        <taxon>Embryophyta</taxon>
        <taxon>Tracheophyta</taxon>
        <taxon>Spermatophyta</taxon>
        <taxon>Magnoliopsida</taxon>
        <taxon>eudicotyledons</taxon>
        <taxon>Gunneridae</taxon>
        <taxon>Pentapetalae</taxon>
        <taxon>rosids</taxon>
        <taxon>fabids</taxon>
        <taxon>Fabales</taxon>
        <taxon>Fabaceae</taxon>
        <taxon>Papilionoideae</taxon>
        <taxon>50 kb inversion clade</taxon>
        <taxon>NPAAA clade</taxon>
        <taxon>indigoferoid/millettioid clade</taxon>
        <taxon>Phaseoleae</taxon>
        <taxon>Clitoria</taxon>
    </lineage>
</organism>
<evidence type="ECO:0000313" key="2">
    <source>
        <dbReference type="Proteomes" id="UP001359559"/>
    </source>
</evidence>
<dbReference type="EMBL" id="JAYKXN010000006">
    <property type="protein sequence ID" value="KAK7279569.1"/>
    <property type="molecule type" value="Genomic_DNA"/>
</dbReference>
<protein>
    <submittedName>
        <fullName evidence="1">Uncharacterized protein</fullName>
    </submittedName>
</protein>
<reference evidence="1 2" key="1">
    <citation type="submission" date="2024-01" db="EMBL/GenBank/DDBJ databases">
        <title>The genomes of 5 underutilized Papilionoideae crops provide insights into root nodulation and disease resistance.</title>
        <authorList>
            <person name="Yuan L."/>
        </authorList>
    </citation>
    <scope>NUCLEOTIDE SEQUENCE [LARGE SCALE GENOMIC DNA]</scope>
    <source>
        <strain evidence="1">LY-2023</strain>
        <tissue evidence="1">Leaf</tissue>
    </source>
</reference>
<sequence length="158" mass="17992">MFKSRPRTRVKSYSSESVEDIPIYSEDLGKDGPSIVETQINERIDNIENNAGEDSTWWDSDSQNLFGSQQLVEVLSLCDDLLQSLPPNRDGENELEEQPSLSVYAHLGPEHLKKDIEECQNLVLDTANVQPETPPSDFRLSPMFSMFWHNTEFIVTTT</sequence>
<proteinExistence type="predicted"/>
<evidence type="ECO:0000313" key="1">
    <source>
        <dbReference type="EMBL" id="KAK7279569.1"/>
    </source>
</evidence>
<accession>A0AAN9FND8</accession>
<comment type="caution">
    <text evidence="1">The sequence shown here is derived from an EMBL/GenBank/DDBJ whole genome shotgun (WGS) entry which is preliminary data.</text>
</comment>
<keyword evidence="2" id="KW-1185">Reference proteome</keyword>
<dbReference type="Proteomes" id="UP001359559">
    <property type="component" value="Unassembled WGS sequence"/>
</dbReference>
<dbReference type="AlphaFoldDB" id="A0AAN9FND8"/>
<gene>
    <name evidence="1" type="ORF">RJT34_24622</name>
</gene>